<dbReference type="NCBIfam" id="NF006597">
    <property type="entry name" value="PRK09134.1"/>
    <property type="match status" value="1"/>
</dbReference>
<keyword evidence="2" id="KW-0560">Oxidoreductase</keyword>
<comment type="similarity">
    <text evidence="1">Belongs to the short-chain dehydrogenases/reductases (SDR) family.</text>
</comment>
<dbReference type="GO" id="GO:0016491">
    <property type="term" value="F:oxidoreductase activity"/>
    <property type="evidence" value="ECO:0007669"/>
    <property type="project" value="UniProtKB-KW"/>
</dbReference>
<dbReference type="Proteomes" id="UP000005307">
    <property type="component" value="Chromosome"/>
</dbReference>
<evidence type="ECO:0000256" key="2">
    <source>
        <dbReference type="ARBA" id="ARBA00023002"/>
    </source>
</evidence>
<dbReference type="InterPro" id="IPR036291">
    <property type="entry name" value="NAD(P)-bd_dom_sf"/>
</dbReference>
<dbReference type="PANTHER" id="PTHR43639">
    <property type="entry name" value="OXIDOREDUCTASE, SHORT-CHAIN DEHYDROGENASE/REDUCTASE FAMILY (AFU_ORTHOLOGUE AFUA_5G02870)"/>
    <property type="match status" value="1"/>
</dbReference>
<dbReference type="Pfam" id="PF13561">
    <property type="entry name" value="adh_short_C2"/>
    <property type="match status" value="1"/>
</dbReference>
<evidence type="ECO:0000313" key="4">
    <source>
        <dbReference type="Proteomes" id="UP000005307"/>
    </source>
</evidence>
<reference evidence="3 4" key="1">
    <citation type="journal article" date="2013" name="PLoS ONE">
        <title>Poles Apart: Arctic and Antarctic Octadecabacter strains Share High Genome Plasticity and a New Type of Xanthorhodopsin.</title>
        <authorList>
            <person name="Vollmers J."/>
            <person name="Voget S."/>
            <person name="Dietrich S."/>
            <person name="Gollnow K."/>
            <person name="Smits M."/>
            <person name="Meyer K."/>
            <person name="Brinkhoff T."/>
            <person name="Simon M."/>
            <person name="Daniel R."/>
        </authorList>
    </citation>
    <scope>NUCLEOTIDE SEQUENCE [LARGE SCALE GENOMIC DNA]</scope>
    <source>
        <strain evidence="3 4">307</strain>
    </source>
</reference>
<evidence type="ECO:0000313" key="3">
    <source>
        <dbReference type="EMBL" id="AGI65920.1"/>
    </source>
</evidence>
<dbReference type="HOGENOM" id="CLU_010194_1_3_5"/>
<dbReference type="PRINTS" id="PR00081">
    <property type="entry name" value="GDHRDH"/>
</dbReference>
<dbReference type="eggNOG" id="COG1028">
    <property type="taxonomic scope" value="Bacteria"/>
</dbReference>
<dbReference type="EMBL" id="CP003740">
    <property type="protein sequence ID" value="AGI65920.1"/>
    <property type="molecule type" value="Genomic_DNA"/>
</dbReference>
<dbReference type="PANTHER" id="PTHR43639:SF1">
    <property type="entry name" value="SHORT-CHAIN DEHYDROGENASE_REDUCTASE FAMILY PROTEIN"/>
    <property type="match status" value="1"/>
</dbReference>
<dbReference type="PROSITE" id="PS00061">
    <property type="entry name" value="ADH_SHORT"/>
    <property type="match status" value="1"/>
</dbReference>
<name>M9R835_9RHOB</name>
<organism evidence="3 4">
    <name type="scientific">Octadecabacter antarcticus 307</name>
    <dbReference type="NCBI Taxonomy" id="391626"/>
    <lineage>
        <taxon>Bacteria</taxon>
        <taxon>Pseudomonadati</taxon>
        <taxon>Pseudomonadota</taxon>
        <taxon>Alphaproteobacteria</taxon>
        <taxon>Rhodobacterales</taxon>
        <taxon>Roseobacteraceae</taxon>
        <taxon>Octadecabacter</taxon>
    </lineage>
</organism>
<dbReference type="RefSeq" id="WP_015497981.1">
    <property type="nucleotide sequence ID" value="NC_020911.1"/>
</dbReference>
<proteinExistence type="inferred from homology"/>
<dbReference type="InterPro" id="IPR020904">
    <property type="entry name" value="Sc_DH/Rdtase_CS"/>
</dbReference>
<evidence type="ECO:0000256" key="1">
    <source>
        <dbReference type="ARBA" id="ARBA00006484"/>
    </source>
</evidence>
<dbReference type="KEGG" id="oat:OAN307_c01530"/>
<protein>
    <submittedName>
        <fullName evidence="3">Putative short chain dehydrogenase</fullName>
    </submittedName>
</protein>
<dbReference type="SUPFAM" id="SSF51735">
    <property type="entry name" value="NAD(P)-binding Rossmann-fold domains"/>
    <property type="match status" value="1"/>
</dbReference>
<keyword evidence="4" id="KW-1185">Reference proteome</keyword>
<dbReference type="STRING" id="391626.OAN307_c01530"/>
<dbReference type="InterPro" id="IPR002347">
    <property type="entry name" value="SDR_fam"/>
</dbReference>
<gene>
    <name evidence="3" type="ORF">OAN307_c01530</name>
</gene>
<dbReference type="AlphaFoldDB" id="M9R835"/>
<sequence length="256" mass="27111">MPAALVTGGAARLGKAMSLYLAARGYDVAVHYNSNADAAATVAAQCGGKSVAIHADLLDEAQTSDLLPNASRLLGQPITVLINNASIFEYDTVQTATKDSWDRHIGSNLRAPFFLTQALAQQAPYAQIDENGEPFAGALVVNMIDQRVRKLTPEFMTYTIAKMGLWAFTQTAAMGLAPHVRVNAIGPGPTLQGARQSDDHFAHQRANTVLGRGANPSDITVALGYFLDAPAVTGQLLCVDGGQHIGWQTPDILGVE</sequence>
<dbReference type="OrthoDB" id="9786360at2"/>
<dbReference type="Gene3D" id="3.40.50.720">
    <property type="entry name" value="NAD(P)-binding Rossmann-like Domain"/>
    <property type="match status" value="1"/>
</dbReference>
<accession>M9R835</accession>